<dbReference type="RefSeq" id="WP_274043007.1">
    <property type="nucleotide sequence ID" value="NZ_JANCPR020000037.1"/>
</dbReference>
<organism evidence="3 4">
    <name type="scientific">Streptomyces iconiensis</name>
    <dbReference type="NCBI Taxonomy" id="1384038"/>
    <lineage>
        <taxon>Bacteria</taxon>
        <taxon>Bacillati</taxon>
        <taxon>Actinomycetota</taxon>
        <taxon>Actinomycetes</taxon>
        <taxon>Kitasatosporales</taxon>
        <taxon>Streptomycetaceae</taxon>
        <taxon>Streptomyces</taxon>
    </lineage>
</organism>
<evidence type="ECO:0000313" key="3">
    <source>
        <dbReference type="EMBL" id="MDJ1136183.1"/>
    </source>
</evidence>
<name>A0ABT7A6C5_9ACTN</name>
<dbReference type="Proteomes" id="UP001214441">
    <property type="component" value="Unassembled WGS sequence"/>
</dbReference>
<feature type="signal peptide" evidence="2">
    <location>
        <begin position="1"/>
        <end position="23"/>
    </location>
</feature>
<reference evidence="3 4" key="1">
    <citation type="submission" date="2023-05" db="EMBL/GenBank/DDBJ databases">
        <title>Streptantibioticus silvisoli sp. nov., acidotolerant actinomycetes 1 from pine litter.</title>
        <authorList>
            <person name="Swiecimska M."/>
            <person name="Golinska P."/>
            <person name="Sangal V."/>
            <person name="Wachnowicz B."/>
            <person name="Goodfellow M."/>
        </authorList>
    </citation>
    <scope>NUCLEOTIDE SEQUENCE [LARGE SCALE GENOMIC DNA]</scope>
    <source>
        <strain evidence="3 4">DSM 42109</strain>
    </source>
</reference>
<comment type="caution">
    <text evidence="3">The sequence shown here is derived from an EMBL/GenBank/DDBJ whole genome shotgun (WGS) entry which is preliminary data.</text>
</comment>
<feature type="chain" id="PRO_5047452796" evidence="2">
    <location>
        <begin position="24"/>
        <end position="226"/>
    </location>
</feature>
<keyword evidence="4" id="KW-1185">Reference proteome</keyword>
<evidence type="ECO:0000313" key="4">
    <source>
        <dbReference type="Proteomes" id="UP001214441"/>
    </source>
</evidence>
<dbReference type="EMBL" id="JANCPR020000037">
    <property type="protein sequence ID" value="MDJ1136183.1"/>
    <property type="molecule type" value="Genomic_DNA"/>
</dbReference>
<evidence type="ECO:0000256" key="1">
    <source>
        <dbReference type="SAM" id="MobiDB-lite"/>
    </source>
</evidence>
<feature type="compositionally biased region" description="Basic and acidic residues" evidence="1">
    <location>
        <begin position="65"/>
        <end position="89"/>
    </location>
</feature>
<keyword evidence="2" id="KW-0732">Signal</keyword>
<feature type="region of interest" description="Disordered" evidence="1">
    <location>
        <begin position="39"/>
        <end position="121"/>
    </location>
</feature>
<accession>A0ABT7A6C5</accession>
<feature type="compositionally biased region" description="Basic and acidic residues" evidence="1">
    <location>
        <begin position="39"/>
        <end position="51"/>
    </location>
</feature>
<evidence type="ECO:0000256" key="2">
    <source>
        <dbReference type="SAM" id="SignalP"/>
    </source>
</evidence>
<gene>
    <name evidence="3" type="ORF">NMN56_030405</name>
</gene>
<proteinExistence type="predicted"/>
<sequence length="226" mass="23573">MHQPQQRASRLRVIALASTVALAVALPLAAAVAGEDARLAAEAKAAREPHPPKHAVTPGAAPSHSGERAHRERSREEQAGPEAWDDKSLARLGVPQVTGAAGSSRPSSSCGPEITSPEGVEAQTCVLTEGRDTWARTYYRNATNSRLGVVLTLMRPDGRTTQVRCPVPAADEPGVCETPRHTARWTGGAEKAGGAKPYAAVAEVASADGERLLLRAGSNSPKNNGS</sequence>
<protein>
    <submittedName>
        <fullName evidence="3">Uncharacterized protein</fullName>
    </submittedName>
</protein>